<reference evidence="2" key="1">
    <citation type="submission" date="2023-10" db="EMBL/GenBank/DDBJ databases">
        <authorList>
            <person name="Noh H."/>
        </authorList>
    </citation>
    <scope>NUCLEOTIDE SEQUENCE</scope>
    <source>
        <strain evidence="2">DUCC4014</strain>
    </source>
</reference>
<protein>
    <submittedName>
        <fullName evidence="2">Uncharacterized protein</fullName>
    </submittedName>
</protein>
<dbReference type="GeneID" id="87806800"/>
<dbReference type="EMBL" id="CP086716">
    <property type="protein sequence ID" value="WOO80045.1"/>
    <property type="molecule type" value="Genomic_DNA"/>
</dbReference>
<organism evidence="2 3">
    <name type="scientific">Vanrija pseudolonga</name>
    <dbReference type="NCBI Taxonomy" id="143232"/>
    <lineage>
        <taxon>Eukaryota</taxon>
        <taxon>Fungi</taxon>
        <taxon>Dikarya</taxon>
        <taxon>Basidiomycota</taxon>
        <taxon>Agaricomycotina</taxon>
        <taxon>Tremellomycetes</taxon>
        <taxon>Trichosporonales</taxon>
        <taxon>Trichosporonaceae</taxon>
        <taxon>Vanrija</taxon>
    </lineage>
</organism>
<evidence type="ECO:0000313" key="2">
    <source>
        <dbReference type="EMBL" id="WOO80045.1"/>
    </source>
</evidence>
<evidence type="ECO:0000256" key="1">
    <source>
        <dbReference type="SAM" id="MobiDB-lite"/>
    </source>
</evidence>
<gene>
    <name evidence="2" type="ORF">LOC62_03G003558</name>
</gene>
<accession>A0AAF0Y4L6</accession>
<feature type="region of interest" description="Disordered" evidence="1">
    <location>
        <begin position="1"/>
        <end position="49"/>
    </location>
</feature>
<dbReference type="Proteomes" id="UP000827549">
    <property type="component" value="Chromosome 3"/>
</dbReference>
<dbReference type="AlphaFoldDB" id="A0AAF0Y4L6"/>
<name>A0AAF0Y4L6_9TREE</name>
<sequence length="267" mass="28435">MVSPAASVSSKRSLASSSSAAKAPSKPSAAPSSPASSKHSGRSRSKSTAVVLVDKLTAAAREGYAIGLDLGDMTMTRGQTATRAAASVASGNEPPEDTPELVHLHSPQAADEENLGTPSETSGAVPGVIRLDTPPIPPAPLPELPPLEFYAQYTITLWREENLELTEAETATVSQHLDSILGRATQLQAWTVPSGPEYEFKTTYRLVDEGLARTQIVVRYPLFQAHNNGQSSANTMYDALQGKIMGMLEELLSCPVSQKLWKKQPTP</sequence>
<dbReference type="RefSeq" id="XP_062626077.1">
    <property type="nucleotide sequence ID" value="XM_062770093.1"/>
</dbReference>
<evidence type="ECO:0000313" key="3">
    <source>
        <dbReference type="Proteomes" id="UP000827549"/>
    </source>
</evidence>
<keyword evidence="3" id="KW-1185">Reference proteome</keyword>
<proteinExistence type="predicted"/>
<feature type="compositionally biased region" description="Low complexity" evidence="1">
    <location>
        <begin position="1"/>
        <end position="38"/>
    </location>
</feature>
<feature type="region of interest" description="Disordered" evidence="1">
    <location>
        <begin position="81"/>
        <end position="101"/>
    </location>
</feature>